<gene>
    <name evidence="3" type="ORF">DDZ18_02125</name>
</gene>
<dbReference type="RefSeq" id="WP_109251701.1">
    <property type="nucleotide sequence ID" value="NZ_QEXV01000001.1"/>
</dbReference>
<protein>
    <submittedName>
        <fullName evidence="3">Glycosyl transferase</fullName>
    </submittedName>
</protein>
<organism evidence="3 4">
    <name type="scientific">Marinicauda salina</name>
    <dbReference type="NCBI Taxonomy" id="2135793"/>
    <lineage>
        <taxon>Bacteria</taxon>
        <taxon>Pseudomonadati</taxon>
        <taxon>Pseudomonadota</taxon>
        <taxon>Alphaproteobacteria</taxon>
        <taxon>Maricaulales</taxon>
        <taxon>Maricaulaceae</taxon>
        <taxon>Marinicauda</taxon>
    </lineage>
</organism>
<dbReference type="SUPFAM" id="SSF53756">
    <property type="entry name" value="UDP-Glycosyltransferase/glycogen phosphorylase"/>
    <property type="match status" value="1"/>
</dbReference>
<evidence type="ECO:0000313" key="4">
    <source>
        <dbReference type="Proteomes" id="UP000245168"/>
    </source>
</evidence>
<name>A0A2U2BWM9_9PROT</name>
<dbReference type="Proteomes" id="UP000245168">
    <property type="component" value="Unassembled WGS sequence"/>
</dbReference>
<sequence length="328" mass="35390">MLGRNSSKPQVLVLHDGDLTSTVRMLSAAKMIRAYHRTARITLLCGPDFHGLLKHCPYFNAVEPILRETAGKNLFERVKAARASRVDFIYNLGAGPAAEKVKAAMRFARGRWIDAEYDPQLGGHPLDQVAGMLGHSGLGPEHYELGEAPVPEADWIDFVAKHSRTLEPEYFGLQGPYVLFAPAGDDVAPALRWPKERWASLAHALIQEGMEPVVVGGPPTRELGRYIAHVTPGARDLTGRANLVQLTGLGRKANFAFGEDVGLLHLLFAAGAPGVMFHPGMEAPHYTAPRGPSSTVIMHAPTLAQISAGEAIQAMRFAGGFARTPEAA</sequence>
<evidence type="ECO:0000256" key="2">
    <source>
        <dbReference type="ARBA" id="ARBA00022679"/>
    </source>
</evidence>
<evidence type="ECO:0000313" key="3">
    <source>
        <dbReference type="EMBL" id="PWE18426.1"/>
    </source>
</evidence>
<dbReference type="Pfam" id="PF01075">
    <property type="entry name" value="Glyco_transf_9"/>
    <property type="match status" value="1"/>
</dbReference>
<evidence type="ECO:0000256" key="1">
    <source>
        <dbReference type="ARBA" id="ARBA00022676"/>
    </source>
</evidence>
<keyword evidence="2 3" id="KW-0808">Transferase</keyword>
<dbReference type="Gene3D" id="3.40.50.2000">
    <property type="entry name" value="Glycogen Phosphorylase B"/>
    <property type="match status" value="2"/>
</dbReference>
<keyword evidence="1" id="KW-0328">Glycosyltransferase</keyword>
<dbReference type="PANTHER" id="PTHR30160">
    <property type="entry name" value="TETRAACYLDISACCHARIDE 4'-KINASE-RELATED"/>
    <property type="match status" value="1"/>
</dbReference>
<reference evidence="4" key="1">
    <citation type="submission" date="2018-05" db="EMBL/GenBank/DDBJ databases">
        <authorList>
            <person name="Liu B.-T."/>
        </authorList>
    </citation>
    <scope>NUCLEOTIDE SEQUENCE [LARGE SCALE GENOMIC DNA]</scope>
    <source>
        <strain evidence="4">WD6-1</strain>
    </source>
</reference>
<dbReference type="GO" id="GO:0009244">
    <property type="term" value="P:lipopolysaccharide core region biosynthetic process"/>
    <property type="evidence" value="ECO:0007669"/>
    <property type="project" value="TreeGrafter"/>
</dbReference>
<dbReference type="GO" id="GO:0008713">
    <property type="term" value="F:ADP-heptose-lipopolysaccharide heptosyltransferase activity"/>
    <property type="evidence" value="ECO:0007669"/>
    <property type="project" value="TreeGrafter"/>
</dbReference>
<keyword evidence="4" id="KW-1185">Reference proteome</keyword>
<dbReference type="EMBL" id="QEXV01000001">
    <property type="protein sequence ID" value="PWE18426.1"/>
    <property type="molecule type" value="Genomic_DNA"/>
</dbReference>
<proteinExistence type="predicted"/>
<dbReference type="GO" id="GO:0005829">
    <property type="term" value="C:cytosol"/>
    <property type="evidence" value="ECO:0007669"/>
    <property type="project" value="TreeGrafter"/>
</dbReference>
<comment type="caution">
    <text evidence="3">The sequence shown here is derived from an EMBL/GenBank/DDBJ whole genome shotgun (WGS) entry which is preliminary data.</text>
</comment>
<dbReference type="OrthoDB" id="9807356at2"/>
<dbReference type="CDD" id="cd03789">
    <property type="entry name" value="GT9_LPS_heptosyltransferase"/>
    <property type="match status" value="1"/>
</dbReference>
<dbReference type="InterPro" id="IPR002201">
    <property type="entry name" value="Glyco_trans_9"/>
</dbReference>
<accession>A0A2U2BWM9</accession>
<dbReference type="PANTHER" id="PTHR30160:SF1">
    <property type="entry name" value="LIPOPOLYSACCHARIDE 1,2-N-ACETYLGLUCOSAMINETRANSFERASE-RELATED"/>
    <property type="match status" value="1"/>
</dbReference>
<dbReference type="InterPro" id="IPR051199">
    <property type="entry name" value="LPS_LOS_Heptosyltrfase"/>
</dbReference>
<dbReference type="AlphaFoldDB" id="A0A2U2BWM9"/>